<evidence type="ECO:0000256" key="4">
    <source>
        <dbReference type="ARBA" id="ARBA00022741"/>
    </source>
</evidence>
<dbReference type="InterPro" id="IPR042197">
    <property type="entry name" value="Apaf_helical"/>
</dbReference>
<dbReference type="InterPro" id="IPR058922">
    <property type="entry name" value="WHD_DRP"/>
</dbReference>
<reference evidence="15 16" key="1">
    <citation type="journal article" date="2024" name="G3 (Bethesda)">
        <title>Genome assembly of Hibiscus sabdariffa L. provides insights into metabolisms of medicinal natural products.</title>
        <authorList>
            <person name="Kim T."/>
        </authorList>
    </citation>
    <scope>NUCLEOTIDE SEQUENCE [LARGE SCALE GENOMIC DNA]</scope>
    <source>
        <strain evidence="15">TK-2024</strain>
        <tissue evidence="15">Old leaves</tissue>
    </source>
</reference>
<evidence type="ECO:0000256" key="2">
    <source>
        <dbReference type="ARBA" id="ARBA00022729"/>
    </source>
</evidence>
<evidence type="ECO:0000259" key="11">
    <source>
        <dbReference type="Pfam" id="PF00954"/>
    </source>
</evidence>
<evidence type="ECO:0000259" key="12">
    <source>
        <dbReference type="Pfam" id="PF08276"/>
    </source>
</evidence>
<dbReference type="Pfam" id="PF23559">
    <property type="entry name" value="WHD_DRP"/>
    <property type="match status" value="1"/>
</dbReference>
<evidence type="ECO:0000256" key="9">
    <source>
        <dbReference type="SAM" id="Phobius"/>
    </source>
</evidence>
<keyword evidence="9" id="KW-1133">Transmembrane helix</keyword>
<evidence type="ECO:0000313" key="16">
    <source>
        <dbReference type="Proteomes" id="UP001472677"/>
    </source>
</evidence>
<comment type="caution">
    <text evidence="15">The sequence shown here is derived from an EMBL/GenBank/DDBJ whole genome shotgun (WGS) entry which is preliminary data.</text>
</comment>
<dbReference type="PANTHER" id="PTHR33463:SF190">
    <property type="entry name" value="DISEASE RESISTANCE PROTEIN RPS2-LIKE"/>
    <property type="match status" value="1"/>
</dbReference>
<keyword evidence="3" id="KW-0677">Repeat</keyword>
<feature type="domain" description="Disease resistance protein At4g27190-like leucine-rich repeats" evidence="13">
    <location>
        <begin position="1040"/>
        <end position="1155"/>
    </location>
</feature>
<dbReference type="Pfam" id="PF23247">
    <property type="entry name" value="LRR_RPS2"/>
    <property type="match status" value="1"/>
</dbReference>
<proteinExistence type="inferred from homology"/>
<keyword evidence="4" id="KW-0547">Nucleotide-binding</keyword>
<accession>A0ABR2D0Q8</accession>
<feature type="domain" description="S-locus glycoprotein" evidence="11">
    <location>
        <begin position="2"/>
        <end position="65"/>
    </location>
</feature>
<keyword evidence="6" id="KW-0067">ATP-binding</keyword>
<feature type="coiled-coil region" evidence="8">
    <location>
        <begin position="246"/>
        <end position="280"/>
    </location>
</feature>
<evidence type="ECO:0000256" key="6">
    <source>
        <dbReference type="ARBA" id="ARBA00022840"/>
    </source>
</evidence>
<name>A0ABR2D0Q8_9ROSI</name>
<dbReference type="InterPro" id="IPR032675">
    <property type="entry name" value="LRR_dom_sf"/>
</dbReference>
<dbReference type="SUPFAM" id="SSF52058">
    <property type="entry name" value="L domain-like"/>
    <property type="match status" value="1"/>
</dbReference>
<dbReference type="Pfam" id="PF00931">
    <property type="entry name" value="NB-ARC"/>
    <property type="match status" value="1"/>
</dbReference>
<evidence type="ECO:0000313" key="15">
    <source>
        <dbReference type="EMBL" id="KAK8527315.1"/>
    </source>
</evidence>
<dbReference type="Pfam" id="PF08276">
    <property type="entry name" value="PAN_2"/>
    <property type="match status" value="1"/>
</dbReference>
<dbReference type="Pfam" id="PF13855">
    <property type="entry name" value="LRR_8"/>
    <property type="match status" value="1"/>
</dbReference>
<evidence type="ECO:0000256" key="5">
    <source>
        <dbReference type="ARBA" id="ARBA00022821"/>
    </source>
</evidence>
<comment type="similarity">
    <text evidence="1">Belongs to the disease resistance NB-LRR family.</text>
</comment>
<feature type="domain" description="NB-ARC" evidence="10">
    <location>
        <begin position="375"/>
        <end position="534"/>
    </location>
</feature>
<dbReference type="Pfam" id="PF00954">
    <property type="entry name" value="S_locus_glycop"/>
    <property type="match status" value="1"/>
</dbReference>
<dbReference type="InterPro" id="IPR027417">
    <property type="entry name" value="P-loop_NTPase"/>
</dbReference>
<dbReference type="InterPro" id="IPR057135">
    <property type="entry name" value="At4g27190-like_LRR"/>
</dbReference>
<keyword evidence="2" id="KW-0732">Signal</keyword>
<dbReference type="Gene3D" id="3.80.10.10">
    <property type="entry name" value="Ribonuclease Inhibitor"/>
    <property type="match status" value="2"/>
</dbReference>
<dbReference type="EMBL" id="JBBPBM010000038">
    <property type="protein sequence ID" value="KAK8527315.1"/>
    <property type="molecule type" value="Genomic_DNA"/>
</dbReference>
<keyword evidence="9" id="KW-0812">Transmembrane</keyword>
<evidence type="ECO:0000256" key="7">
    <source>
        <dbReference type="ARBA" id="ARBA00023157"/>
    </source>
</evidence>
<keyword evidence="8" id="KW-0175">Coiled coil</keyword>
<keyword evidence="7" id="KW-1015">Disulfide bond</keyword>
<dbReference type="InterPro" id="IPR002182">
    <property type="entry name" value="NB-ARC"/>
</dbReference>
<protein>
    <submittedName>
        <fullName evidence="15">Uncharacterized protein</fullName>
    </submittedName>
</protein>
<feature type="domain" description="Apple" evidence="12">
    <location>
        <begin position="79"/>
        <end position="112"/>
    </location>
</feature>
<evidence type="ECO:0000256" key="8">
    <source>
        <dbReference type="SAM" id="Coils"/>
    </source>
</evidence>
<evidence type="ECO:0000259" key="14">
    <source>
        <dbReference type="Pfam" id="PF23559"/>
    </source>
</evidence>
<dbReference type="Gene3D" id="3.40.50.300">
    <property type="entry name" value="P-loop containing nucleotide triphosphate hydrolases"/>
    <property type="match status" value="1"/>
</dbReference>
<keyword evidence="5" id="KW-0611">Plant defense</keyword>
<gene>
    <name evidence="15" type="ORF">V6N12_054533</name>
</gene>
<dbReference type="CDD" id="cd01098">
    <property type="entry name" value="PAN_AP_plant"/>
    <property type="match status" value="1"/>
</dbReference>
<dbReference type="InterPro" id="IPR001611">
    <property type="entry name" value="Leu-rich_rpt"/>
</dbReference>
<sequence length="1211" mass="137960">MSTFVLNQTENVRQRYIWNPETKTWKLFAIMPSHFCDRWGLCGPNGNCDDNKLPACQCLARFSPKFLERWNSSDWSDGAKCLSNCSCMAYTNLDVRRGGSGCVMWFGDLIDIKQFQSGDQDLYIRVSASEAEPKKSANMKLRIILGTVIAALLGFVLVICYIRRSRRTLKAIRTGDKRSTCLLVSSSLGHISHIPPKKLCTSQGAKGLIFSSSFRIIWRRNQGVSLTNMELLSPLLEVIKCFGRPTSRYVNDHRKLEETMNDLRRKVNDLNIRKQDLELKKGEEIRCRKVVKNEVENWFEKVRSINVEMEKIETKFSVVSYFSRASLGKLVSRKIGEVERIYQQGSFPEGVALDGPPASGVTFPTTDLEGQIDVKGRIWEYLMDNEVGMIGICGMGGIGKTTIMKHINNQLLKENQFDAVIWVTVSREFDVVRLQEDLAHALDYSLPKNKLEWPTVLMEILERKRYVLILDDVWEPFALLDVGIPEPSSHNGSKLVITSRSIEVCNSMGCKVFKLQPLSPAASLNLFLRQVGDNVQQDPTLKELANLIVDQCGALPLAIVTIASSMKGVEDAFEWRNALSELRERVTSVKGSDTIIFEQLKFSYDRLKDSKIQDCFLYCSLYPEDHHIETEELFENWIDEELIDELENRHAMHDRGHTILNKLVNNCLLEKVMVDGVNRGVKMHDVVRDMALSIKRGDHFMVKAGTQLEEIPNEHKWKESLEKVSLMNNSISEVPPISPKCHNLSTLLLQKNLNLEKILGSFFEHMHGLKVLNLSHTGISYLPNSVSNLKNLTALILRWCRHLRYMPSLAKLTALRKLDLFRTEIEEVPHGMEMLENLTYLNLYARNLNDLPTGMLSRFSHLQVMKAWLNIKGEEVAKLRKLEILLGAFSDVQDFEGYAKSILGQGPTKYWLGVGSPKSSYFVKHPWSNNLEDVEVDKEVCFINYKIGNKEFVLLPKDIKTLTIESCQNIRSLSSFSLFCEANELKTCTISWCEDIECVIDLSLSSCNSLRNVEVLRLRSLLNLRELVREVTAVASTSHSPTPPAMFSSLKKFYLVGCSSIKELFAVHLLQGFQNLEYVEVKHCKKLEKIIAEEEAENQKVEKRDSETTFAFPKLNALHLIKLPELKSICCSGLRIPGESLRYLSIINCSKLRKIPFSIPLLETGQPSPLSLEYGYVHPRKWWKLVEFDDPNAKDVLSPLVLDYSSEEDEV</sequence>
<dbReference type="InterPro" id="IPR003609">
    <property type="entry name" value="Pan_app"/>
</dbReference>
<dbReference type="InterPro" id="IPR050905">
    <property type="entry name" value="Plant_NBS-LRR"/>
</dbReference>
<dbReference type="Gene3D" id="1.10.8.430">
    <property type="entry name" value="Helical domain of apoptotic protease-activating factors"/>
    <property type="match status" value="1"/>
</dbReference>
<dbReference type="PANTHER" id="PTHR33463">
    <property type="entry name" value="NB-ARC DOMAIN-CONTAINING PROTEIN-RELATED"/>
    <property type="match status" value="1"/>
</dbReference>
<dbReference type="SUPFAM" id="SSF52540">
    <property type="entry name" value="P-loop containing nucleoside triphosphate hydrolases"/>
    <property type="match status" value="1"/>
</dbReference>
<evidence type="ECO:0000256" key="3">
    <source>
        <dbReference type="ARBA" id="ARBA00022737"/>
    </source>
</evidence>
<organism evidence="15 16">
    <name type="scientific">Hibiscus sabdariffa</name>
    <name type="common">roselle</name>
    <dbReference type="NCBI Taxonomy" id="183260"/>
    <lineage>
        <taxon>Eukaryota</taxon>
        <taxon>Viridiplantae</taxon>
        <taxon>Streptophyta</taxon>
        <taxon>Embryophyta</taxon>
        <taxon>Tracheophyta</taxon>
        <taxon>Spermatophyta</taxon>
        <taxon>Magnoliopsida</taxon>
        <taxon>eudicotyledons</taxon>
        <taxon>Gunneridae</taxon>
        <taxon>Pentapetalae</taxon>
        <taxon>rosids</taxon>
        <taxon>malvids</taxon>
        <taxon>Malvales</taxon>
        <taxon>Malvaceae</taxon>
        <taxon>Malvoideae</taxon>
        <taxon>Hibiscus</taxon>
    </lineage>
</organism>
<evidence type="ECO:0000256" key="1">
    <source>
        <dbReference type="ARBA" id="ARBA00008894"/>
    </source>
</evidence>
<dbReference type="PRINTS" id="PR00364">
    <property type="entry name" value="DISEASERSIST"/>
</dbReference>
<keyword evidence="9" id="KW-0472">Membrane</keyword>
<feature type="transmembrane region" description="Helical" evidence="9">
    <location>
        <begin position="143"/>
        <end position="164"/>
    </location>
</feature>
<dbReference type="InterPro" id="IPR000858">
    <property type="entry name" value="S_locus_glycoprot_dom"/>
</dbReference>
<feature type="domain" description="Disease resistance protein winged helix" evidence="14">
    <location>
        <begin position="621"/>
        <end position="691"/>
    </location>
</feature>
<evidence type="ECO:0000259" key="10">
    <source>
        <dbReference type="Pfam" id="PF00931"/>
    </source>
</evidence>
<evidence type="ECO:0000259" key="13">
    <source>
        <dbReference type="Pfam" id="PF23247"/>
    </source>
</evidence>
<dbReference type="Proteomes" id="UP001472677">
    <property type="component" value="Unassembled WGS sequence"/>
</dbReference>
<keyword evidence="16" id="KW-1185">Reference proteome</keyword>